<dbReference type="InterPro" id="IPR034553">
    <property type="entry name" value="TOM5_viridi"/>
</dbReference>
<name>A0A2G5F599_AQUCA</name>
<keyword evidence="2" id="KW-1185">Reference proteome</keyword>
<gene>
    <name evidence="1" type="ORF">AQUCO_00200882v1</name>
</gene>
<dbReference type="STRING" id="218851.A0A2G5F599"/>
<reference evidence="1 2" key="1">
    <citation type="submission" date="2017-09" db="EMBL/GenBank/DDBJ databases">
        <title>WGS assembly of Aquilegia coerulea Goldsmith.</title>
        <authorList>
            <person name="Hodges S."/>
            <person name="Kramer E."/>
            <person name="Nordborg M."/>
            <person name="Tomkins J."/>
            <person name="Borevitz J."/>
            <person name="Derieg N."/>
            <person name="Yan J."/>
            <person name="Mihaltcheva S."/>
            <person name="Hayes R.D."/>
            <person name="Rokhsar D."/>
        </authorList>
    </citation>
    <scope>NUCLEOTIDE SEQUENCE [LARGE SCALE GENOMIC DNA]</scope>
    <source>
        <strain evidence="2">cv. Goldsmith</strain>
    </source>
</reference>
<dbReference type="EMBL" id="KZ305019">
    <property type="protein sequence ID" value="PIA63162.1"/>
    <property type="molecule type" value="Genomic_DNA"/>
</dbReference>
<accession>A0A2G5F599</accession>
<dbReference type="GO" id="GO:0005742">
    <property type="term" value="C:mitochondrial outer membrane translocase complex"/>
    <property type="evidence" value="ECO:0007669"/>
    <property type="project" value="InterPro"/>
</dbReference>
<dbReference type="OrthoDB" id="5514856at2759"/>
<dbReference type="FunCoup" id="A0A2G5F599">
    <property type="interactions" value="267"/>
</dbReference>
<evidence type="ECO:0000313" key="1">
    <source>
        <dbReference type="EMBL" id="PIA63162.1"/>
    </source>
</evidence>
<evidence type="ECO:0000313" key="2">
    <source>
        <dbReference type="Proteomes" id="UP000230069"/>
    </source>
</evidence>
<dbReference type="PANTHER" id="PTHR37251">
    <property type="entry name" value="MITOCHONDRIAL IMPORT RECEPTOR SUBUNIT TOM5 HOMOLOG"/>
    <property type="match status" value="1"/>
</dbReference>
<dbReference type="PANTHER" id="PTHR37251:SF1">
    <property type="entry name" value="MITOCHONDRIAL IMPORT RECEPTOR SUBUNIT TOM5 HOMOLOG"/>
    <property type="match status" value="1"/>
</dbReference>
<dbReference type="InParanoid" id="A0A2G5F599"/>
<dbReference type="Proteomes" id="UP000230069">
    <property type="component" value="Unassembled WGS sequence"/>
</dbReference>
<sequence length="54" mass="6114">MADTVESLKNLKELILSQYYDDDKWDMNAKLLRAAGLFAGSIYLMRNFGDLAAI</sequence>
<evidence type="ECO:0008006" key="3">
    <source>
        <dbReference type="Google" id="ProtNLM"/>
    </source>
</evidence>
<proteinExistence type="predicted"/>
<dbReference type="AlphaFoldDB" id="A0A2G5F599"/>
<protein>
    <recommendedName>
        <fullName evidence="3">Mitochondrial import receptor subunit TOM5 homolog</fullName>
    </recommendedName>
</protein>
<organism evidence="1 2">
    <name type="scientific">Aquilegia coerulea</name>
    <name type="common">Rocky mountain columbine</name>
    <dbReference type="NCBI Taxonomy" id="218851"/>
    <lineage>
        <taxon>Eukaryota</taxon>
        <taxon>Viridiplantae</taxon>
        <taxon>Streptophyta</taxon>
        <taxon>Embryophyta</taxon>
        <taxon>Tracheophyta</taxon>
        <taxon>Spermatophyta</taxon>
        <taxon>Magnoliopsida</taxon>
        <taxon>Ranunculales</taxon>
        <taxon>Ranunculaceae</taxon>
        <taxon>Thalictroideae</taxon>
        <taxon>Aquilegia</taxon>
    </lineage>
</organism>